<evidence type="ECO:0000313" key="1">
    <source>
        <dbReference type="EMBL" id="KAJ8130635.1"/>
    </source>
</evidence>
<dbReference type="EMBL" id="JAPUUL010000455">
    <property type="protein sequence ID" value="KAJ8130635.1"/>
    <property type="molecule type" value="Genomic_DNA"/>
</dbReference>
<name>A0ACC2JT13_9PEZI</name>
<reference evidence="1" key="1">
    <citation type="submission" date="2022-12" db="EMBL/GenBank/DDBJ databases">
        <title>Genome Sequence of Lasiodiplodia mahajangana.</title>
        <authorList>
            <person name="Buettner E."/>
        </authorList>
    </citation>
    <scope>NUCLEOTIDE SEQUENCE</scope>
    <source>
        <strain evidence="1">VT137</strain>
    </source>
</reference>
<proteinExistence type="predicted"/>
<evidence type="ECO:0000313" key="2">
    <source>
        <dbReference type="Proteomes" id="UP001153332"/>
    </source>
</evidence>
<dbReference type="Proteomes" id="UP001153332">
    <property type="component" value="Unassembled WGS sequence"/>
</dbReference>
<accession>A0ACC2JT13</accession>
<gene>
    <name evidence="1" type="ORF">O1611_g2996</name>
</gene>
<protein>
    <submittedName>
        <fullName evidence="1">Uncharacterized protein</fullName>
    </submittedName>
</protein>
<keyword evidence="2" id="KW-1185">Reference proteome</keyword>
<organism evidence="1 2">
    <name type="scientific">Lasiodiplodia mahajangana</name>
    <dbReference type="NCBI Taxonomy" id="1108764"/>
    <lineage>
        <taxon>Eukaryota</taxon>
        <taxon>Fungi</taxon>
        <taxon>Dikarya</taxon>
        <taxon>Ascomycota</taxon>
        <taxon>Pezizomycotina</taxon>
        <taxon>Dothideomycetes</taxon>
        <taxon>Dothideomycetes incertae sedis</taxon>
        <taxon>Botryosphaeriales</taxon>
        <taxon>Botryosphaeriaceae</taxon>
        <taxon>Lasiodiplodia</taxon>
    </lineage>
</organism>
<sequence>MAMDMDAADSLSPNGLWPEKSNFSTQTLLDGLREDVTILEDRYDTFIRLQDPQIGYDLNYLAVHIATPAFRALRLLDTQPSFNER</sequence>
<comment type="caution">
    <text evidence="1">The sequence shown here is derived from an EMBL/GenBank/DDBJ whole genome shotgun (WGS) entry which is preliminary data.</text>
</comment>